<dbReference type="Gene3D" id="1.20.58.1220">
    <property type="entry name" value="Exo84p, C-terminal helical domain"/>
    <property type="match status" value="1"/>
</dbReference>
<dbReference type="GO" id="GO:0030426">
    <property type="term" value="C:growth cone"/>
    <property type="evidence" value="ECO:0007669"/>
    <property type="project" value="UniProtKB-SubCell"/>
</dbReference>
<dbReference type="InterPro" id="IPR016159">
    <property type="entry name" value="Cullin_repeat-like_dom_sf"/>
</dbReference>
<evidence type="ECO:0000313" key="12">
    <source>
        <dbReference type="Proteomes" id="UP001558652"/>
    </source>
</evidence>
<dbReference type="PANTHER" id="PTHR21426:SF12">
    <property type="entry name" value="EXOCYST COMPLEX COMPONENT 8"/>
    <property type="match status" value="1"/>
</dbReference>
<gene>
    <name evidence="11" type="ORF">AAG570_012163</name>
</gene>
<feature type="domain" description="PH" evidence="10">
    <location>
        <begin position="121"/>
        <end position="224"/>
    </location>
</feature>
<accession>A0ABD0YI51</accession>
<evidence type="ECO:0000256" key="8">
    <source>
        <dbReference type="ARBA" id="ARBA00022927"/>
    </source>
</evidence>
<dbReference type="SMART" id="SM00233">
    <property type="entry name" value="PH"/>
    <property type="match status" value="1"/>
</dbReference>
<evidence type="ECO:0000256" key="5">
    <source>
        <dbReference type="ARBA" id="ARBA00017509"/>
    </source>
</evidence>
<dbReference type="Proteomes" id="UP001558652">
    <property type="component" value="Unassembled WGS sequence"/>
</dbReference>
<evidence type="ECO:0000313" key="11">
    <source>
        <dbReference type="EMBL" id="KAL1130922.1"/>
    </source>
</evidence>
<dbReference type="Gene3D" id="1.20.58.1210">
    <property type="entry name" value="Exo84p, N-terminal helical domain"/>
    <property type="match status" value="1"/>
</dbReference>
<dbReference type="SUPFAM" id="SSF74788">
    <property type="entry name" value="Cullin repeat-like"/>
    <property type="match status" value="1"/>
</dbReference>
<evidence type="ECO:0000256" key="3">
    <source>
        <dbReference type="ARBA" id="ARBA00004624"/>
    </source>
</evidence>
<dbReference type="Pfam" id="PF08700">
    <property type="entry name" value="VPS51_Exo84_N"/>
    <property type="match status" value="1"/>
</dbReference>
<comment type="subcellular location">
    <subcellularLocation>
        <location evidence="3">Cell projection</location>
        <location evidence="3">Growth cone</location>
    </subcellularLocation>
    <subcellularLocation>
        <location evidence="2">Cytoplasm</location>
        <location evidence="2">Perinuclear region</location>
    </subcellularLocation>
</comment>
<reference evidence="11 12" key="1">
    <citation type="submission" date="2024-07" db="EMBL/GenBank/DDBJ databases">
        <title>Chromosome-level genome assembly of the water stick insect Ranatra chinensis (Heteroptera: Nepidae).</title>
        <authorList>
            <person name="Liu X."/>
        </authorList>
    </citation>
    <scope>NUCLEOTIDE SEQUENCE [LARGE SCALE GENOMIC DNA]</scope>
    <source>
        <strain evidence="11">Cailab_2021Rc</strain>
        <tissue evidence="11">Muscle</tissue>
    </source>
</reference>
<evidence type="ECO:0000256" key="4">
    <source>
        <dbReference type="ARBA" id="ARBA00007210"/>
    </source>
</evidence>
<evidence type="ECO:0000259" key="10">
    <source>
        <dbReference type="SMART" id="SM00233"/>
    </source>
</evidence>
<keyword evidence="8" id="KW-0653">Protein transport</keyword>
<comment type="function">
    <text evidence="1">Component of the exocyst complex involved in the docking of exocytic vesicles with fusion sites on the plasma membrane.</text>
</comment>
<evidence type="ECO:0000256" key="7">
    <source>
        <dbReference type="ARBA" id="ARBA00022483"/>
    </source>
</evidence>
<dbReference type="InterPro" id="IPR033961">
    <property type="entry name" value="Exo84"/>
</dbReference>
<evidence type="ECO:0000256" key="2">
    <source>
        <dbReference type="ARBA" id="ARBA00004556"/>
    </source>
</evidence>
<dbReference type="InterPro" id="IPR032403">
    <property type="entry name" value="Exo84_C"/>
</dbReference>
<keyword evidence="12" id="KW-1185">Reference proteome</keyword>
<dbReference type="EMBL" id="JBFDAA010000007">
    <property type="protein sequence ID" value="KAL1130922.1"/>
    <property type="molecule type" value="Genomic_DNA"/>
</dbReference>
<dbReference type="InterPro" id="IPR042560">
    <property type="entry name" value="Exo84_C_2"/>
</dbReference>
<dbReference type="SUPFAM" id="SSF50729">
    <property type="entry name" value="PH domain-like"/>
    <property type="match status" value="1"/>
</dbReference>
<proteinExistence type="inferred from homology"/>
<sequence length="662" mass="75021">VKEISQVCVGGLELQQHKTKVQALSEETSQALKKNVYKNYMQFIETAREISHLEGEMYQLSHLLGDQRALLASMANSPQATQNPDTSKKEDFEAKRIARLSAITEKVDSCISLLDVPGRDLIHEGDLVELDPLENTALHRCHAFLLSDVFIITTWISNRRGPVKYKYEASYDVSTLAVVNVRDLGSIKYAFKLLVFPDTRLFQCANNQAKVDWLEKMDQVKKARVVEQGKREKPEQMSPVRTESIDSGSNPFGYVEENDNDDMAPEWVTESPEDLDVCIAQRHFEEAYSLIQKTNAYLEKAPQTSTNMDIKNKVEGRINSLIEVLFSELSVSAEKSLQGGLRASRRTVRLLNQLEKSNQACELYLKLCTSVLKAQMKRVKREGATVAYVRRLGNVFFTNLAAITTEFQLRAFPNFPSCSSAFVVWSSMEVSHFTTHLIKQIFMPKTSLHTLAESIDVIRKQCEQLCDLGLDMRYQLDGQLCSPVSRCLNETRDKLIEAVKVRCAEDTWHPSQHGKVALHKLQEEFTAAGLPSLQPYVTGDGWLELTSNTLSFTKLYCSLLDDGLTLCTPDLEHSLGKVLYDVFDAQLKHVAACLKIERQQPQKKIVQKNASFLIESLLKVCSQKYQDRMHHTSKKLEQLKSEYTPLLREITTTKISSITGYI</sequence>
<organism evidence="11 12">
    <name type="scientific">Ranatra chinensis</name>
    <dbReference type="NCBI Taxonomy" id="642074"/>
    <lineage>
        <taxon>Eukaryota</taxon>
        <taxon>Metazoa</taxon>
        <taxon>Ecdysozoa</taxon>
        <taxon>Arthropoda</taxon>
        <taxon>Hexapoda</taxon>
        <taxon>Insecta</taxon>
        <taxon>Pterygota</taxon>
        <taxon>Neoptera</taxon>
        <taxon>Paraneoptera</taxon>
        <taxon>Hemiptera</taxon>
        <taxon>Heteroptera</taxon>
        <taxon>Panheteroptera</taxon>
        <taxon>Nepomorpha</taxon>
        <taxon>Nepidae</taxon>
        <taxon>Ranatrinae</taxon>
        <taxon>Ranatra</taxon>
    </lineage>
</organism>
<evidence type="ECO:0000256" key="1">
    <source>
        <dbReference type="ARBA" id="ARBA00002660"/>
    </source>
</evidence>
<dbReference type="CDD" id="cd01226">
    <property type="entry name" value="PH_RalBD_exo84"/>
    <property type="match status" value="1"/>
</dbReference>
<dbReference type="InterPro" id="IPR001849">
    <property type="entry name" value="PH_domain"/>
</dbReference>
<feature type="compositionally biased region" description="Basic and acidic residues" evidence="9">
    <location>
        <begin position="225"/>
        <end position="235"/>
    </location>
</feature>
<feature type="region of interest" description="Disordered" evidence="9">
    <location>
        <begin position="225"/>
        <end position="251"/>
    </location>
</feature>
<dbReference type="AlphaFoldDB" id="A0ABD0YI51"/>
<dbReference type="Pfam" id="PF16528">
    <property type="entry name" value="Exo84_C"/>
    <property type="match status" value="1"/>
</dbReference>
<feature type="compositionally biased region" description="Polar residues" evidence="9">
    <location>
        <begin position="239"/>
        <end position="250"/>
    </location>
</feature>
<dbReference type="GO" id="GO:0015031">
    <property type="term" value="P:protein transport"/>
    <property type="evidence" value="ECO:0007669"/>
    <property type="project" value="UniProtKB-KW"/>
</dbReference>
<feature type="non-terminal residue" evidence="11">
    <location>
        <position position="1"/>
    </location>
</feature>
<dbReference type="PANTHER" id="PTHR21426">
    <property type="entry name" value="EXOCYST COMPLEX COMPONENT 8"/>
    <property type="match status" value="1"/>
</dbReference>
<evidence type="ECO:0000256" key="6">
    <source>
        <dbReference type="ARBA" id="ARBA00022448"/>
    </source>
</evidence>
<keyword evidence="7" id="KW-0268">Exocytosis</keyword>
<dbReference type="InterPro" id="IPR011993">
    <property type="entry name" value="PH-like_dom_sf"/>
</dbReference>
<evidence type="ECO:0000256" key="9">
    <source>
        <dbReference type="SAM" id="MobiDB-lite"/>
    </source>
</evidence>
<protein>
    <recommendedName>
        <fullName evidence="5">Exocyst complex component 8</fullName>
    </recommendedName>
</protein>
<comment type="similarity">
    <text evidence="4">Belongs to the EXO84 family.</text>
</comment>
<dbReference type="GO" id="GO:0048471">
    <property type="term" value="C:perinuclear region of cytoplasm"/>
    <property type="evidence" value="ECO:0007669"/>
    <property type="project" value="UniProtKB-SubCell"/>
</dbReference>
<dbReference type="InterPro" id="IPR042561">
    <property type="entry name" value="Exo84_C_1"/>
</dbReference>
<name>A0ABD0YI51_9HEMI</name>
<comment type="caution">
    <text evidence="11">The sequence shown here is derived from an EMBL/GenBank/DDBJ whole genome shotgun (WGS) entry which is preliminary data.</text>
</comment>
<dbReference type="Gene3D" id="2.30.29.30">
    <property type="entry name" value="Pleckstrin-homology domain (PH domain)/Phosphotyrosine-binding domain (PTB)"/>
    <property type="match status" value="1"/>
</dbReference>
<keyword evidence="6" id="KW-0813">Transport</keyword>
<dbReference type="GO" id="GO:0006887">
    <property type="term" value="P:exocytosis"/>
    <property type="evidence" value="ECO:0007669"/>
    <property type="project" value="UniProtKB-KW"/>
</dbReference>